<reference evidence="2 3" key="1">
    <citation type="journal article" date="2021" name="J. Biosci. Bioeng.">
        <title>Identification and characterization of a chc gene cluster responsible for the aromatization pathway of cyclohexanecarboxylate degradation in Sinomonas cyclohexanicum ATCC 51369.</title>
        <authorList>
            <person name="Yamamoto T."/>
            <person name="Hasegawa Y."/>
            <person name="Lau P.C.K."/>
            <person name="Iwaki H."/>
        </authorList>
    </citation>
    <scope>NUCLEOTIDE SEQUENCE [LARGE SCALE GENOMIC DNA]</scope>
    <source>
        <strain evidence="2 3">ATCC 51369</strain>
    </source>
</reference>
<gene>
    <name evidence="2" type="ORF">SCMU_13260</name>
</gene>
<evidence type="ECO:0000256" key="1">
    <source>
        <dbReference type="SAM" id="MobiDB-lite"/>
    </source>
</evidence>
<dbReference type="Gene3D" id="3.40.960.10">
    <property type="entry name" value="VSR Endonuclease"/>
    <property type="match status" value="1"/>
</dbReference>
<name>A0ABN6FFR7_SINCY</name>
<dbReference type="SUPFAM" id="SSF52980">
    <property type="entry name" value="Restriction endonuclease-like"/>
    <property type="match status" value="1"/>
</dbReference>
<dbReference type="EMBL" id="AP024525">
    <property type="protein sequence ID" value="BCT75484.1"/>
    <property type="molecule type" value="Genomic_DNA"/>
</dbReference>
<organism evidence="2 3">
    <name type="scientific">Sinomonas cyclohexanicum</name>
    <name type="common">Corynebacterium cyclohexanicum</name>
    <dbReference type="NCBI Taxonomy" id="322009"/>
    <lineage>
        <taxon>Bacteria</taxon>
        <taxon>Bacillati</taxon>
        <taxon>Actinomycetota</taxon>
        <taxon>Actinomycetes</taxon>
        <taxon>Micrococcales</taxon>
        <taxon>Micrococcaceae</taxon>
        <taxon>Sinomonas</taxon>
    </lineage>
</organism>
<dbReference type="Proteomes" id="UP001319861">
    <property type="component" value="Chromosome"/>
</dbReference>
<dbReference type="InterPro" id="IPR011335">
    <property type="entry name" value="Restrct_endonuc-II-like"/>
</dbReference>
<proteinExistence type="predicted"/>
<protein>
    <recommendedName>
        <fullName evidence="4">DUF559 domain-containing protein</fullName>
    </recommendedName>
</protein>
<evidence type="ECO:0008006" key="4">
    <source>
        <dbReference type="Google" id="ProtNLM"/>
    </source>
</evidence>
<sequence>MPLNEPLPPALTESSFTTEEGRRLGLTARRLAREDLISPSRGIRTPELAREGLLQRARPYTALHRTTALSHLSAAAVHHIPLPAWAEDAAQFDLSRAAAAEPGAKERLGQPRRPEVRGHRLRLRDDEVVVIRGTRVTTAERTWLDLCGIRRLTLEDVIVAGEYLVSQHARTYYPRTAIVPLTALRAFVASRHRVVGLGRARIALELLAVGVDSPQESRLRQMLERAGLPRFIPNCPVTDPWGVTHWVDIGSPAFRVAVEYEGEHHFLSNEQRAHDAARDRSARAAGWIQVKITKEDMAEGEAFVVAKVLAALRAHGYRG</sequence>
<keyword evidence="3" id="KW-1185">Reference proteome</keyword>
<accession>A0ABN6FFR7</accession>
<evidence type="ECO:0000313" key="2">
    <source>
        <dbReference type="EMBL" id="BCT75484.1"/>
    </source>
</evidence>
<dbReference type="RefSeq" id="WP_229232224.1">
    <property type="nucleotide sequence ID" value="NZ_AP024525.1"/>
</dbReference>
<feature type="region of interest" description="Disordered" evidence="1">
    <location>
        <begin position="1"/>
        <end position="21"/>
    </location>
</feature>
<evidence type="ECO:0000313" key="3">
    <source>
        <dbReference type="Proteomes" id="UP001319861"/>
    </source>
</evidence>